<keyword evidence="12" id="KW-0472">Membrane</keyword>
<evidence type="ECO:0000256" key="9">
    <source>
        <dbReference type="ARBA" id="ARBA00068059"/>
    </source>
</evidence>
<evidence type="ECO:0000256" key="8">
    <source>
        <dbReference type="ARBA" id="ARBA00067536"/>
    </source>
</evidence>
<evidence type="ECO:0000256" key="12">
    <source>
        <dbReference type="SAM" id="Phobius"/>
    </source>
</evidence>
<organism evidence="15 16">
    <name type="scientific">Endocarpon pusillum</name>
    <dbReference type="NCBI Taxonomy" id="364733"/>
    <lineage>
        <taxon>Eukaryota</taxon>
        <taxon>Fungi</taxon>
        <taxon>Dikarya</taxon>
        <taxon>Ascomycota</taxon>
        <taxon>Pezizomycotina</taxon>
        <taxon>Eurotiomycetes</taxon>
        <taxon>Chaetothyriomycetidae</taxon>
        <taxon>Verrucariales</taxon>
        <taxon>Verrucariaceae</taxon>
        <taxon>Endocarpon</taxon>
    </lineage>
</organism>
<feature type="domain" description="Peptidase A1" evidence="14">
    <location>
        <begin position="56"/>
        <end position="387"/>
    </location>
</feature>
<keyword evidence="12" id="KW-1133">Transmembrane helix</keyword>
<dbReference type="GO" id="GO:0005886">
    <property type="term" value="C:plasma membrane"/>
    <property type="evidence" value="ECO:0007669"/>
    <property type="project" value="UniProtKB-SubCell"/>
</dbReference>
<feature type="chain" id="PRO_5034293146" description="Probable aspartic-type endopeptidase OPSB" evidence="13">
    <location>
        <begin position="19"/>
        <end position="470"/>
    </location>
</feature>
<feature type="active site" evidence="10">
    <location>
        <position position="268"/>
    </location>
</feature>
<dbReference type="InterPro" id="IPR001969">
    <property type="entry name" value="Aspartic_peptidase_AS"/>
</dbReference>
<evidence type="ECO:0000313" key="15">
    <source>
        <dbReference type="EMBL" id="KAF7514349.1"/>
    </source>
</evidence>
<keyword evidence="5 13" id="KW-0732">Signal</keyword>
<comment type="similarity">
    <text evidence="2 11">Belongs to the peptidase A1 family.</text>
</comment>
<dbReference type="OrthoDB" id="771136at2759"/>
<evidence type="ECO:0000256" key="7">
    <source>
        <dbReference type="ARBA" id="ARBA00022801"/>
    </source>
</evidence>
<comment type="caution">
    <text evidence="15">The sequence shown here is derived from an EMBL/GenBank/DDBJ whole genome shotgun (WGS) entry which is preliminary data.</text>
</comment>
<dbReference type="SUPFAM" id="SSF50630">
    <property type="entry name" value="Acid proteases"/>
    <property type="match status" value="1"/>
</dbReference>
<dbReference type="Proteomes" id="UP000606974">
    <property type="component" value="Unassembled WGS sequence"/>
</dbReference>
<dbReference type="FunFam" id="2.40.70.10:FF:000011">
    <property type="entry name" value="Aspartic protease"/>
    <property type="match status" value="1"/>
</dbReference>
<keyword evidence="12" id="KW-0812">Transmembrane</keyword>
<proteinExistence type="inferred from homology"/>
<name>A0A8H7ATZ8_9EURO</name>
<evidence type="ECO:0000256" key="2">
    <source>
        <dbReference type="ARBA" id="ARBA00007447"/>
    </source>
</evidence>
<dbReference type="InterPro" id="IPR033876">
    <property type="entry name" value="SAP-like"/>
</dbReference>
<evidence type="ECO:0000256" key="13">
    <source>
        <dbReference type="SAM" id="SignalP"/>
    </source>
</evidence>
<comment type="subcellular location">
    <subcellularLocation>
        <location evidence="1">Cell membrane</location>
        <topology evidence="1">Lipid-anchor</topology>
        <topology evidence="1">GPI-anchor</topology>
    </subcellularLocation>
</comment>
<evidence type="ECO:0000256" key="11">
    <source>
        <dbReference type="RuleBase" id="RU000454"/>
    </source>
</evidence>
<dbReference type="CDD" id="cd05474">
    <property type="entry name" value="SAP_like"/>
    <property type="match status" value="1"/>
</dbReference>
<keyword evidence="7 11" id="KW-0378">Hydrolase</keyword>
<gene>
    <name evidence="15" type="ORF">GJ744_000119</name>
</gene>
<evidence type="ECO:0000313" key="16">
    <source>
        <dbReference type="Proteomes" id="UP000606974"/>
    </source>
</evidence>
<keyword evidence="3" id="KW-0449">Lipoprotein</keyword>
<evidence type="ECO:0000256" key="1">
    <source>
        <dbReference type="ARBA" id="ARBA00004609"/>
    </source>
</evidence>
<accession>A0A8H7ATZ8</accession>
<evidence type="ECO:0000256" key="3">
    <source>
        <dbReference type="ARBA" id="ARBA00022622"/>
    </source>
</evidence>
<dbReference type="GO" id="GO:0006508">
    <property type="term" value="P:proteolysis"/>
    <property type="evidence" value="ECO:0007669"/>
    <property type="project" value="UniProtKB-KW"/>
</dbReference>
<evidence type="ECO:0000256" key="4">
    <source>
        <dbReference type="ARBA" id="ARBA00022670"/>
    </source>
</evidence>
<dbReference type="PANTHER" id="PTHR47966">
    <property type="entry name" value="BETA-SITE APP-CLEAVING ENZYME, ISOFORM A-RELATED"/>
    <property type="match status" value="1"/>
</dbReference>
<dbReference type="PROSITE" id="PS51767">
    <property type="entry name" value="PEPTIDASE_A1"/>
    <property type="match status" value="1"/>
</dbReference>
<dbReference type="InterPro" id="IPR001461">
    <property type="entry name" value="Aspartic_peptidase_A1"/>
</dbReference>
<protein>
    <recommendedName>
        <fullName evidence="9">Probable aspartic-type endopeptidase OPSB</fullName>
    </recommendedName>
    <alternativeName>
        <fullName evidence="8">Probable aspartic-type endopeptidase opsB</fullName>
    </alternativeName>
</protein>
<dbReference type="Gene3D" id="2.40.70.10">
    <property type="entry name" value="Acid Proteases"/>
    <property type="match status" value="2"/>
</dbReference>
<dbReference type="PROSITE" id="PS00141">
    <property type="entry name" value="ASP_PROTEASE"/>
    <property type="match status" value="1"/>
</dbReference>
<dbReference type="PRINTS" id="PR00792">
    <property type="entry name" value="PEPSIN"/>
</dbReference>
<evidence type="ECO:0000256" key="6">
    <source>
        <dbReference type="ARBA" id="ARBA00022750"/>
    </source>
</evidence>
<keyword evidence="6 11" id="KW-0064">Aspartyl protease</keyword>
<feature type="active site" evidence="10">
    <location>
        <position position="74"/>
    </location>
</feature>
<keyword evidence="3" id="KW-0336">GPI-anchor</keyword>
<dbReference type="GO" id="GO:0004190">
    <property type="term" value="F:aspartic-type endopeptidase activity"/>
    <property type="evidence" value="ECO:0007669"/>
    <property type="project" value="UniProtKB-KW"/>
</dbReference>
<keyword evidence="16" id="KW-1185">Reference proteome</keyword>
<feature type="transmembrane region" description="Helical" evidence="12">
    <location>
        <begin position="449"/>
        <end position="469"/>
    </location>
</feature>
<dbReference type="Pfam" id="PF00026">
    <property type="entry name" value="Asp"/>
    <property type="match status" value="1"/>
</dbReference>
<reference evidence="15" key="1">
    <citation type="submission" date="2020-02" db="EMBL/GenBank/DDBJ databases">
        <authorList>
            <person name="Palmer J.M."/>
        </authorList>
    </citation>
    <scope>NUCLEOTIDE SEQUENCE</scope>
    <source>
        <strain evidence="15">EPUS1.4</strain>
        <tissue evidence="15">Thallus</tissue>
    </source>
</reference>
<keyword evidence="3" id="KW-0325">Glycoprotein</keyword>
<feature type="signal peptide" evidence="13">
    <location>
        <begin position="1"/>
        <end position="18"/>
    </location>
</feature>
<evidence type="ECO:0000256" key="5">
    <source>
        <dbReference type="ARBA" id="ARBA00022729"/>
    </source>
</evidence>
<dbReference type="AlphaFoldDB" id="A0A8H7ATZ8"/>
<dbReference type="InterPro" id="IPR021109">
    <property type="entry name" value="Peptidase_aspartic_dom_sf"/>
</dbReference>
<keyword evidence="4 11" id="KW-0645">Protease</keyword>
<evidence type="ECO:0000259" key="14">
    <source>
        <dbReference type="PROSITE" id="PS51767"/>
    </source>
</evidence>
<dbReference type="GO" id="GO:0098552">
    <property type="term" value="C:side of membrane"/>
    <property type="evidence" value="ECO:0007669"/>
    <property type="project" value="UniProtKB-KW"/>
</dbReference>
<sequence length="470" mass="49954">MLLVVLTLVGLAVGGCFGIIGLDIRRSDSVDLIEADRHRLGGRQVSQTLDNQRNLYFANVTLGTPPQSLRMHLDTGSSDFWCNSPQSSLCMARDNRCNVSGTYDSSASSSHKFVNNKFNISYVDGSAALGDYVTDTIRIGGQSICDFQFGVGTRSSSTEGVLGIGYAINEVQVSRGHESPYHNLPQRMVDEGLIKSNAYSLWLNDLGANTGQILFGGVNRDKYHGSLQTVPILTFAGKYSAFLISLDSISVDGVNVAPSVFPAQVLLDSGSTLMYLPDDIVESIYNQVHASTDVRAGSVIAYVPCALAHEEKTIDFTFSGIKISVPFNEVVLPSQWPNGSDLHFHDGTVACIFGLAPSGGSYSVLGDTFLRSAYVVYDLDNNQISLAQTNFNSTTDNIKEIEVGPTGVPDATLVSRPDAIAKGIGSEGTELTDVAKPTGTMVSGASTGAAVPAGLCMIAFIMLIGIGFLA</sequence>
<dbReference type="EMBL" id="JAACFV010000001">
    <property type="protein sequence ID" value="KAF7514349.1"/>
    <property type="molecule type" value="Genomic_DNA"/>
</dbReference>
<evidence type="ECO:0000256" key="10">
    <source>
        <dbReference type="PIRSR" id="PIRSR601461-1"/>
    </source>
</evidence>
<dbReference type="PANTHER" id="PTHR47966:SF65">
    <property type="entry name" value="ASPARTIC-TYPE ENDOPEPTIDASE"/>
    <property type="match status" value="1"/>
</dbReference>
<dbReference type="InterPro" id="IPR033121">
    <property type="entry name" value="PEPTIDASE_A1"/>
</dbReference>